<protein>
    <submittedName>
        <fullName evidence="6">Stealth-like protein</fullName>
    </submittedName>
</protein>
<evidence type="ECO:0000259" key="5">
    <source>
        <dbReference type="Pfam" id="PF17101"/>
    </source>
</evidence>
<keyword evidence="2" id="KW-0808">Transferase</keyword>
<evidence type="ECO:0000313" key="7">
    <source>
        <dbReference type="Proteomes" id="UP000295260"/>
    </source>
</evidence>
<dbReference type="PANTHER" id="PTHR24045:SF0">
    <property type="entry name" value="N-ACETYLGLUCOSAMINE-1-PHOSPHOTRANSFERASE SUBUNITS ALPHA_BETA"/>
    <property type="match status" value="1"/>
</dbReference>
<dbReference type="GO" id="GO:0016772">
    <property type="term" value="F:transferase activity, transferring phosphorus-containing groups"/>
    <property type="evidence" value="ECO:0007669"/>
    <property type="project" value="InterPro"/>
</dbReference>
<evidence type="ECO:0000256" key="1">
    <source>
        <dbReference type="ARBA" id="ARBA00007583"/>
    </source>
</evidence>
<evidence type="ECO:0000259" key="4">
    <source>
        <dbReference type="Pfam" id="PF11380"/>
    </source>
</evidence>
<evidence type="ECO:0000256" key="3">
    <source>
        <dbReference type="ARBA" id="ARBA00023169"/>
    </source>
</evidence>
<dbReference type="InterPro" id="IPR021520">
    <property type="entry name" value="Stealth_CR2"/>
</dbReference>
<name>A0A4R6QBL9_9FLAO</name>
<feature type="domain" description="Stealth protein CR1 conserved region 1" evidence="5">
    <location>
        <begin position="9"/>
        <end position="29"/>
    </location>
</feature>
<comment type="caution">
    <text evidence="6">The sequence shown here is derived from an EMBL/GenBank/DDBJ whole genome shotgun (WGS) entry which is preliminary data.</text>
</comment>
<dbReference type="EMBL" id="SNXR01000013">
    <property type="protein sequence ID" value="TDP59336.1"/>
    <property type="molecule type" value="Genomic_DNA"/>
</dbReference>
<proteinExistence type="inferred from homology"/>
<comment type="similarity">
    <text evidence="1">Belongs to the stealth family.</text>
</comment>
<accession>A0A4R6QBL9</accession>
<dbReference type="GO" id="GO:0000271">
    <property type="term" value="P:polysaccharide biosynthetic process"/>
    <property type="evidence" value="ECO:0007669"/>
    <property type="project" value="UniProtKB-KW"/>
</dbReference>
<evidence type="ECO:0000313" key="6">
    <source>
        <dbReference type="EMBL" id="TDP59336.1"/>
    </source>
</evidence>
<reference evidence="6 7" key="1">
    <citation type="submission" date="2019-03" db="EMBL/GenBank/DDBJ databases">
        <title>Genomic Encyclopedia of Archaeal and Bacterial Type Strains, Phase II (KMG-II): from individual species to whole genera.</title>
        <authorList>
            <person name="Goeker M."/>
        </authorList>
    </citation>
    <scope>NUCLEOTIDE SEQUENCE [LARGE SCALE GENOMIC DNA]</scope>
    <source>
        <strain evidence="6 7">DSM 25687</strain>
    </source>
</reference>
<dbReference type="Pfam" id="PF17101">
    <property type="entry name" value="Stealth_CR1"/>
    <property type="match status" value="1"/>
</dbReference>
<keyword evidence="7" id="KW-1185">Reference proteome</keyword>
<dbReference type="InterPro" id="IPR031358">
    <property type="entry name" value="Stealth_CR1"/>
</dbReference>
<dbReference type="OrthoDB" id="9776077at2"/>
<dbReference type="PANTHER" id="PTHR24045">
    <property type="match status" value="1"/>
</dbReference>
<dbReference type="AlphaFoldDB" id="A0A4R6QBL9"/>
<feature type="domain" description="Stealth protein CR2 conserved region 2" evidence="4">
    <location>
        <begin position="47"/>
        <end position="155"/>
    </location>
</feature>
<dbReference type="RefSeq" id="WP_133532872.1">
    <property type="nucleotide sequence ID" value="NZ_SNXR01000013.1"/>
</dbReference>
<keyword evidence="3" id="KW-0270">Exopolysaccharide synthesis</keyword>
<evidence type="ECO:0000256" key="2">
    <source>
        <dbReference type="ARBA" id="ARBA00022679"/>
    </source>
</evidence>
<sequence length="327" mass="39075">MSDLVKNNFKIDAVITWVDGSDVVWRNKINTHLEKKIDWNNKVSSKRYNSIDEIELTIESIIKFAPFIRTIFIVTDNQKPKAFDKLREKGKKVNINLELVDHTVIFKDFENYLPTFNSCSIITALYRIPTLAEHFIIFNDDTLLMRDTKKDDFFINGLPVIRGRWDSFYSNNWFRKTYNKYFNKNLKTNVGYKHLQQKSAKIVGFEKKYVRRDHTPVSVRKSTLVNFFSKHPNLLENNIKHKFRNNDQFIISSLSNHIEIKNETYVLKTNFQLTYFRTYKTIPTIFKLFWFDLNKKKLFVCLQSLELGKKSMQAYVLKWINKKIYNQ</sequence>
<dbReference type="Pfam" id="PF11380">
    <property type="entry name" value="Stealth_CR2"/>
    <property type="match status" value="1"/>
</dbReference>
<dbReference type="Proteomes" id="UP000295260">
    <property type="component" value="Unassembled WGS sequence"/>
</dbReference>
<organism evidence="6 7">
    <name type="scientific">Flavobacterium dankookense</name>
    <dbReference type="NCBI Taxonomy" id="706186"/>
    <lineage>
        <taxon>Bacteria</taxon>
        <taxon>Pseudomonadati</taxon>
        <taxon>Bacteroidota</taxon>
        <taxon>Flavobacteriia</taxon>
        <taxon>Flavobacteriales</taxon>
        <taxon>Flavobacteriaceae</taxon>
        <taxon>Flavobacterium</taxon>
    </lineage>
</organism>
<dbReference type="InterPro" id="IPR047141">
    <property type="entry name" value="Stealth"/>
</dbReference>
<gene>
    <name evidence="6" type="ORF">BC748_1583</name>
</gene>